<dbReference type="Proteomes" id="UP000723463">
    <property type="component" value="Unassembled WGS sequence"/>
</dbReference>
<feature type="compositionally biased region" description="Polar residues" evidence="1">
    <location>
        <begin position="82"/>
        <end position="93"/>
    </location>
</feature>
<reference evidence="2" key="1">
    <citation type="journal article" date="2020" name="Fungal Divers.">
        <title>Resolving the Mortierellaceae phylogeny through synthesis of multi-gene phylogenetics and phylogenomics.</title>
        <authorList>
            <person name="Vandepol N."/>
            <person name="Liber J."/>
            <person name="Desiro A."/>
            <person name="Na H."/>
            <person name="Kennedy M."/>
            <person name="Barry K."/>
            <person name="Grigoriev I.V."/>
            <person name="Miller A.N."/>
            <person name="O'Donnell K."/>
            <person name="Stajich J.E."/>
            <person name="Bonito G."/>
        </authorList>
    </citation>
    <scope>NUCLEOTIDE SEQUENCE</scope>
    <source>
        <strain evidence="2">NRRL 2591</strain>
    </source>
</reference>
<evidence type="ECO:0000313" key="2">
    <source>
        <dbReference type="EMBL" id="KAF9536142.1"/>
    </source>
</evidence>
<dbReference type="AlphaFoldDB" id="A0A9P6EW32"/>
<feature type="region of interest" description="Disordered" evidence="1">
    <location>
        <begin position="29"/>
        <end position="93"/>
    </location>
</feature>
<evidence type="ECO:0000256" key="1">
    <source>
        <dbReference type="SAM" id="MobiDB-lite"/>
    </source>
</evidence>
<keyword evidence="3" id="KW-1185">Reference proteome</keyword>
<proteinExistence type="predicted"/>
<accession>A0A9P6EW32</accession>
<organism evidence="2 3">
    <name type="scientific">Mortierella hygrophila</name>
    <dbReference type="NCBI Taxonomy" id="979708"/>
    <lineage>
        <taxon>Eukaryota</taxon>
        <taxon>Fungi</taxon>
        <taxon>Fungi incertae sedis</taxon>
        <taxon>Mucoromycota</taxon>
        <taxon>Mortierellomycotina</taxon>
        <taxon>Mortierellomycetes</taxon>
        <taxon>Mortierellales</taxon>
        <taxon>Mortierellaceae</taxon>
        <taxon>Mortierella</taxon>
    </lineage>
</organism>
<feature type="non-terminal residue" evidence="2">
    <location>
        <position position="271"/>
    </location>
</feature>
<gene>
    <name evidence="2" type="ORF">EC957_012420</name>
</gene>
<dbReference type="EMBL" id="JAAAXW010000980">
    <property type="protein sequence ID" value="KAF9536142.1"/>
    <property type="molecule type" value="Genomic_DNA"/>
</dbReference>
<evidence type="ECO:0000313" key="3">
    <source>
        <dbReference type="Proteomes" id="UP000723463"/>
    </source>
</evidence>
<sequence length="271" mass="30264">TLLASLHGPHSRKCRLRLTPFALRSDTTIQQHNHPHPDCYHPPNPPSRPPSLHTPTTPGASPNPHNLEDLPHRLSGHRHKTNPCSVTPSSRQHTYPAAHNLKFRWETTNLTYGLLTGASSDVKIKRTGFMHDQNRDKYSIGGMMHNPTAPPPSPQLDPSDAMFSKLMRSCLNLRDLSILHYIAGIESFERDDECVCQNLEALYMKAQGLNEVDACVTKIMALKNNNTWRSSGQVKVEGHGIGDGVTKRLIGLCRLKTVWLGIKDKTRDSPD</sequence>
<feature type="compositionally biased region" description="Pro residues" evidence="1">
    <location>
        <begin position="40"/>
        <end position="49"/>
    </location>
</feature>
<comment type="caution">
    <text evidence="2">The sequence shown here is derived from an EMBL/GenBank/DDBJ whole genome shotgun (WGS) entry which is preliminary data.</text>
</comment>
<name>A0A9P6EW32_9FUNG</name>
<protein>
    <submittedName>
        <fullName evidence="2">Uncharacterized protein</fullName>
    </submittedName>
</protein>